<evidence type="ECO:0000256" key="2">
    <source>
        <dbReference type="ARBA" id="ARBA00022475"/>
    </source>
</evidence>
<evidence type="ECO:0000256" key="5">
    <source>
        <dbReference type="ARBA" id="ARBA00023136"/>
    </source>
</evidence>
<feature type="transmembrane region" description="Helical" evidence="6">
    <location>
        <begin position="92"/>
        <end position="113"/>
    </location>
</feature>
<evidence type="ECO:0000313" key="7">
    <source>
        <dbReference type="EMBL" id="HDX33745.1"/>
    </source>
</evidence>
<keyword evidence="5 6" id="KW-0472">Membrane</keyword>
<protein>
    <submittedName>
        <fullName evidence="7">ABC transporter permease</fullName>
    </submittedName>
</protein>
<comment type="subcellular location">
    <subcellularLocation>
        <location evidence="1">Cell membrane</location>
        <topology evidence="1">Multi-pass membrane protein</topology>
    </subcellularLocation>
</comment>
<evidence type="ECO:0000256" key="4">
    <source>
        <dbReference type="ARBA" id="ARBA00022989"/>
    </source>
</evidence>
<dbReference type="CDD" id="cd06580">
    <property type="entry name" value="TM_PBP1_transp_TpRbsC_like"/>
    <property type="match status" value="1"/>
</dbReference>
<evidence type="ECO:0000256" key="1">
    <source>
        <dbReference type="ARBA" id="ARBA00004651"/>
    </source>
</evidence>
<accession>A0A7C1JSW1</accession>
<dbReference type="PANTHER" id="PTHR43370:SF2">
    <property type="entry name" value="ABC TRANSPORTER PERMEASE PROTEIN"/>
    <property type="match status" value="1"/>
</dbReference>
<evidence type="ECO:0000256" key="6">
    <source>
        <dbReference type="SAM" id="Phobius"/>
    </source>
</evidence>
<dbReference type="EMBL" id="DSMG01000199">
    <property type="protein sequence ID" value="HDX33745.1"/>
    <property type="molecule type" value="Genomic_DNA"/>
</dbReference>
<dbReference type="AlphaFoldDB" id="A0A7C1JSW1"/>
<proteinExistence type="predicted"/>
<feature type="transmembrane region" description="Helical" evidence="6">
    <location>
        <begin position="148"/>
        <end position="173"/>
    </location>
</feature>
<feature type="transmembrane region" description="Helical" evidence="6">
    <location>
        <begin position="34"/>
        <end position="55"/>
    </location>
</feature>
<keyword evidence="4 6" id="KW-1133">Transmembrane helix</keyword>
<comment type="caution">
    <text evidence="7">The sequence shown here is derived from an EMBL/GenBank/DDBJ whole genome shotgun (WGS) entry which is preliminary data.</text>
</comment>
<sequence>MEWIVGLQALLQATVRMATPLTFTAVGETYGERAGVINIGLEGLMLIGAVVAYAVAFTSGSIWLGVLAAALAAMVFGVLFGIVTITFGANQIVAGAALNLVGLGLSSFIYRAFFSNVTDRAIQPLGSVKIPLLSQIPVLGPVLFEQNLLVYIALLLAPLAALVLNRTMLGLAIRSVGEHPKAAETAGLSVVGLRYGAVAFGALMAGVGGAYLSVAYANQFVENMVAGRGFIALAIVVFGRWSPMGALWASLLFGFTFALQLRLQAANVQIAYQFLQILPYVATIVAMILLHGQSAQPKALGVPYTERA</sequence>
<feature type="transmembrane region" description="Helical" evidence="6">
    <location>
        <begin position="62"/>
        <end position="86"/>
    </location>
</feature>
<dbReference type="InterPro" id="IPR001851">
    <property type="entry name" value="ABC_transp_permease"/>
</dbReference>
<keyword evidence="3 6" id="KW-0812">Transmembrane</keyword>
<feature type="transmembrane region" description="Helical" evidence="6">
    <location>
        <begin position="229"/>
        <end position="258"/>
    </location>
</feature>
<reference evidence="7" key="1">
    <citation type="journal article" date="2020" name="mSystems">
        <title>Genome- and Community-Level Interaction Insights into Carbon Utilization and Element Cycling Functions of Hydrothermarchaeota in Hydrothermal Sediment.</title>
        <authorList>
            <person name="Zhou Z."/>
            <person name="Liu Y."/>
            <person name="Xu W."/>
            <person name="Pan J."/>
            <person name="Luo Z.H."/>
            <person name="Li M."/>
        </authorList>
    </citation>
    <scope>NUCLEOTIDE SEQUENCE [LARGE SCALE GENOMIC DNA]</scope>
    <source>
        <strain evidence="7">SpSt-289</strain>
    </source>
</reference>
<feature type="transmembrane region" description="Helical" evidence="6">
    <location>
        <begin position="270"/>
        <end position="290"/>
    </location>
</feature>
<dbReference type="GO" id="GO:0005886">
    <property type="term" value="C:plasma membrane"/>
    <property type="evidence" value="ECO:0007669"/>
    <property type="project" value="UniProtKB-SubCell"/>
</dbReference>
<dbReference type="Pfam" id="PF02653">
    <property type="entry name" value="BPD_transp_2"/>
    <property type="match status" value="1"/>
</dbReference>
<organism evidence="7">
    <name type="scientific">Caldilinea aerophila</name>
    <dbReference type="NCBI Taxonomy" id="133453"/>
    <lineage>
        <taxon>Bacteria</taxon>
        <taxon>Bacillati</taxon>
        <taxon>Chloroflexota</taxon>
        <taxon>Caldilineae</taxon>
        <taxon>Caldilineales</taxon>
        <taxon>Caldilineaceae</taxon>
        <taxon>Caldilinea</taxon>
    </lineage>
</organism>
<dbReference type="GO" id="GO:0022857">
    <property type="term" value="F:transmembrane transporter activity"/>
    <property type="evidence" value="ECO:0007669"/>
    <property type="project" value="InterPro"/>
</dbReference>
<keyword evidence="2" id="KW-1003">Cell membrane</keyword>
<dbReference type="PANTHER" id="PTHR43370">
    <property type="entry name" value="SUGAR ABC TRANSPORTER INTEGRAL MEMBRANE PROTEIN-RELATED"/>
    <property type="match status" value="1"/>
</dbReference>
<name>A0A7C1JSW1_9CHLR</name>
<evidence type="ECO:0000256" key="3">
    <source>
        <dbReference type="ARBA" id="ARBA00022692"/>
    </source>
</evidence>
<feature type="transmembrane region" description="Helical" evidence="6">
    <location>
        <begin position="193"/>
        <end position="217"/>
    </location>
</feature>
<gene>
    <name evidence="7" type="ORF">ENQ20_20030</name>
</gene>